<sequence length="338" mass="37538">MNYYPFGSLIPNRHGASTAYRYGFQGQEKDDELKGEGNSLNYTFRMHDPRLGRFFTTDPLEAKFPFYSPYAFSGNRVIDCGELEGLEPYSANLAKIAESRRSNFQKALKAGDIEKANYWYNQYKAGIKAQTYATAAAVAVLSFPFLKNKAFSLFTTLASNPVLLTELAATTTGFFYEGSEDFFPQAKGDELAKIFRGTGKKVLDFFGGKISKYDYAFNVDIAALKGFKGKIDDFTKIMGRYNLLGTVDNIIADNPFGYKDYLVDASKLLKEGGTITVRGGLGNKFFNQVVNGTAEGLNNFEIIQEATKLSKEATKGMKTSGGKEITHDVYEIILKKKS</sequence>
<reference evidence="2" key="1">
    <citation type="submission" date="2018-12" db="EMBL/GenBank/DDBJ databases">
        <title>Draft genome sequence of Flaovobacterium columnare ARS1 isolated from channel catfish in Alabama.</title>
        <authorList>
            <person name="Cai W."/>
            <person name="Arias C."/>
        </authorList>
    </citation>
    <scope>NUCLEOTIDE SEQUENCE [LARGE SCALE GENOMIC DNA]</scope>
    <source>
        <strain evidence="2">ARS1</strain>
    </source>
</reference>
<protein>
    <recommendedName>
        <fullName evidence="4">RHS repeat-associated core domain-containing protein</fullName>
    </recommendedName>
</protein>
<dbReference type="Gene3D" id="2.180.10.10">
    <property type="entry name" value="RHS repeat-associated core"/>
    <property type="match status" value="1"/>
</dbReference>
<dbReference type="AlphaFoldDB" id="A0A437UB14"/>
<dbReference type="RefSeq" id="WP_127823340.1">
    <property type="nucleotide sequence ID" value="NZ_RQSM01000003.1"/>
</dbReference>
<evidence type="ECO:0000313" key="3">
    <source>
        <dbReference type="Proteomes" id="UP000288951"/>
    </source>
</evidence>
<dbReference type="EMBL" id="RQSM01000003">
    <property type="protein sequence ID" value="RVU90836.1"/>
    <property type="molecule type" value="Genomic_DNA"/>
</dbReference>
<evidence type="ECO:0000313" key="1">
    <source>
        <dbReference type="EMBL" id="RVU90830.1"/>
    </source>
</evidence>
<dbReference type="InterPro" id="IPR022385">
    <property type="entry name" value="Rhs_assc_core"/>
</dbReference>
<proteinExistence type="predicted"/>
<dbReference type="OrthoDB" id="2972467at2"/>
<dbReference type="NCBIfam" id="TIGR03696">
    <property type="entry name" value="Rhs_assc_core"/>
    <property type="match status" value="1"/>
</dbReference>
<comment type="caution">
    <text evidence="2">The sequence shown here is derived from an EMBL/GenBank/DDBJ whole genome shotgun (WGS) entry which is preliminary data.</text>
</comment>
<dbReference type="Proteomes" id="UP000288951">
    <property type="component" value="Unassembled WGS sequence"/>
</dbReference>
<gene>
    <name evidence="1" type="ORF">EH230_07915</name>
    <name evidence="2" type="ORF">EH230_07945</name>
</gene>
<organism evidence="2 3">
    <name type="scientific">Flavobacterium columnare</name>
    <dbReference type="NCBI Taxonomy" id="996"/>
    <lineage>
        <taxon>Bacteria</taxon>
        <taxon>Pseudomonadati</taxon>
        <taxon>Bacteroidota</taxon>
        <taxon>Flavobacteriia</taxon>
        <taxon>Flavobacteriales</taxon>
        <taxon>Flavobacteriaceae</taxon>
        <taxon>Flavobacterium</taxon>
    </lineage>
</organism>
<evidence type="ECO:0008006" key="4">
    <source>
        <dbReference type="Google" id="ProtNLM"/>
    </source>
</evidence>
<dbReference type="EMBL" id="RQSM01000003">
    <property type="protein sequence ID" value="RVU90830.1"/>
    <property type="molecule type" value="Genomic_DNA"/>
</dbReference>
<evidence type="ECO:0000313" key="2">
    <source>
        <dbReference type="EMBL" id="RVU90836.1"/>
    </source>
</evidence>
<accession>A0A437UB14</accession>
<keyword evidence="3" id="KW-1185">Reference proteome</keyword>
<name>A0A437UB14_9FLAO</name>